<dbReference type="PANTHER" id="PTHR12756:SF11">
    <property type="entry name" value="CYTOSOLIC CARBOXYPEPTIDASE 1"/>
    <property type="match status" value="1"/>
</dbReference>
<dbReference type="SUPFAM" id="SSF53187">
    <property type="entry name" value="Zn-dependent exopeptidases"/>
    <property type="match status" value="1"/>
</dbReference>
<dbReference type="Gene3D" id="2.60.40.3120">
    <property type="match status" value="1"/>
</dbReference>
<keyword evidence="4" id="KW-0645">Protease</keyword>
<evidence type="ECO:0000313" key="4">
    <source>
        <dbReference type="EMBL" id="NLF53276.1"/>
    </source>
</evidence>
<organism evidence="4 5">
    <name type="scientific">Thauera phenolivorans</name>
    <dbReference type="NCBI Taxonomy" id="1792543"/>
    <lineage>
        <taxon>Bacteria</taxon>
        <taxon>Pseudomonadati</taxon>
        <taxon>Pseudomonadota</taxon>
        <taxon>Betaproteobacteria</taxon>
        <taxon>Rhodocyclales</taxon>
        <taxon>Zoogloeaceae</taxon>
        <taxon>Thauera</taxon>
    </lineage>
</organism>
<dbReference type="EMBL" id="JAAYYV010000067">
    <property type="protein sequence ID" value="NLF53276.1"/>
    <property type="molecule type" value="Genomic_DNA"/>
</dbReference>
<gene>
    <name evidence="4" type="ORF">GX576_02500</name>
</gene>
<dbReference type="Proteomes" id="UP000536534">
    <property type="component" value="Unassembled WGS sequence"/>
</dbReference>
<evidence type="ECO:0000259" key="3">
    <source>
        <dbReference type="PROSITE" id="PS52035"/>
    </source>
</evidence>
<comment type="similarity">
    <text evidence="2">Belongs to the peptidase M14 family.</text>
</comment>
<dbReference type="PROSITE" id="PS52035">
    <property type="entry name" value="PEPTIDASE_M14"/>
    <property type="match status" value="1"/>
</dbReference>
<evidence type="ECO:0000313" key="5">
    <source>
        <dbReference type="Proteomes" id="UP000536534"/>
    </source>
</evidence>
<dbReference type="Pfam" id="PF00246">
    <property type="entry name" value="Peptidase_M14"/>
    <property type="match status" value="1"/>
</dbReference>
<evidence type="ECO:0000256" key="1">
    <source>
        <dbReference type="ARBA" id="ARBA00001947"/>
    </source>
</evidence>
<dbReference type="AlphaFoldDB" id="A0A7X7R774"/>
<dbReference type="Pfam" id="PF18027">
    <property type="entry name" value="Pepdidase_M14_N"/>
    <property type="match status" value="1"/>
</dbReference>
<keyword evidence="4" id="KW-0378">Hydrolase</keyword>
<dbReference type="GO" id="GO:0004181">
    <property type="term" value="F:metallocarboxypeptidase activity"/>
    <property type="evidence" value="ECO:0007669"/>
    <property type="project" value="InterPro"/>
</dbReference>
<accession>A0A7X7R774</accession>
<keyword evidence="4" id="KW-0121">Carboxypeptidase</keyword>
<dbReference type="InterPro" id="IPR050821">
    <property type="entry name" value="Cytosolic_carboxypeptidase"/>
</dbReference>
<feature type="domain" description="Peptidase M14" evidence="3">
    <location>
        <begin position="105"/>
        <end position="372"/>
    </location>
</feature>
<dbReference type="InterPro" id="IPR000834">
    <property type="entry name" value="Peptidase_M14"/>
</dbReference>
<name>A0A7X7R774_9RHOO</name>
<evidence type="ECO:0000256" key="2">
    <source>
        <dbReference type="PROSITE-ProRule" id="PRU01379"/>
    </source>
</evidence>
<sequence>MRISATFDSGAIEVVSLADPQDIRLRLRADNAAEFRQWFHFRVLGAGGKPLRMVFENAAEAAYADGWPGYRCVASYDRQNWFRVSGTRYEDGRLIVEHTPERDSIFYAYFEPYSHERHLDLLCRAEMSPFARVLNLGATVEGRDLDLVVVGRPTPERAPVWIIARQHPGETMAEWFVEGLLERLLDGADPIARKVREHAVLYIVPNMNPDGAVRGNLRTNAAGRNLNREWRAPDPAASPEVFLVREEMERTGCGLFLDIHGDEALPYVFFSTAEEVPGFSPEAAARQAVFVDAFAAASPDFQREHGYQPGRFGEELLGLASKWVAHRFGCVSLTLEMPFKDNANLPDGHNGWNGARSKRMGGAMLNAIWRHLAV</sequence>
<comment type="cofactor">
    <cofactor evidence="1">
        <name>Zn(2+)</name>
        <dbReference type="ChEBI" id="CHEBI:29105"/>
    </cofactor>
</comment>
<dbReference type="PANTHER" id="PTHR12756">
    <property type="entry name" value="CYTOSOLIC CARBOXYPEPTIDASE"/>
    <property type="match status" value="1"/>
</dbReference>
<feature type="active site" description="Proton donor/acceptor" evidence="2">
    <location>
        <position position="336"/>
    </location>
</feature>
<dbReference type="GO" id="GO:0008270">
    <property type="term" value="F:zinc ion binding"/>
    <property type="evidence" value="ECO:0007669"/>
    <property type="project" value="InterPro"/>
</dbReference>
<reference evidence="4 5" key="1">
    <citation type="journal article" date="2020" name="Biotechnol. Biofuels">
        <title>New insights from the biogas microbiome by comprehensive genome-resolved metagenomics of nearly 1600 species originating from multiple anaerobic digesters.</title>
        <authorList>
            <person name="Campanaro S."/>
            <person name="Treu L."/>
            <person name="Rodriguez-R L.M."/>
            <person name="Kovalovszki A."/>
            <person name="Ziels R.M."/>
            <person name="Maus I."/>
            <person name="Zhu X."/>
            <person name="Kougias P.G."/>
            <person name="Basile A."/>
            <person name="Luo G."/>
            <person name="Schluter A."/>
            <person name="Konstantinidis K.T."/>
            <person name="Angelidaki I."/>
        </authorList>
    </citation>
    <scope>NUCLEOTIDE SEQUENCE [LARGE SCALE GENOMIC DNA]</scope>
    <source>
        <strain evidence="4">AS06rmzACSIP_256</strain>
    </source>
</reference>
<dbReference type="InterPro" id="IPR040626">
    <property type="entry name" value="Pepdidase_M14_N"/>
</dbReference>
<comment type="caution">
    <text evidence="4">The sequence shown here is derived from an EMBL/GenBank/DDBJ whole genome shotgun (WGS) entry which is preliminary data.</text>
</comment>
<dbReference type="SMART" id="SM00631">
    <property type="entry name" value="Zn_pept"/>
    <property type="match status" value="1"/>
</dbReference>
<dbReference type="GO" id="GO:0006508">
    <property type="term" value="P:proteolysis"/>
    <property type="evidence" value="ECO:0007669"/>
    <property type="project" value="InterPro"/>
</dbReference>
<dbReference type="CDD" id="cd06234">
    <property type="entry name" value="M14_PaCCP-like"/>
    <property type="match status" value="1"/>
</dbReference>
<proteinExistence type="inferred from homology"/>
<protein>
    <submittedName>
        <fullName evidence="4">Carboxypeptidase family protein</fullName>
    </submittedName>
</protein>
<dbReference type="Gene3D" id="3.40.630.10">
    <property type="entry name" value="Zn peptidases"/>
    <property type="match status" value="1"/>
</dbReference>